<reference evidence="2 3" key="1">
    <citation type="submission" date="2013-09" db="EMBL/GenBank/DDBJ databases">
        <title>High correlation between genotypes and phenotypes of environmental bacteria Comamonas testosteroni strains.</title>
        <authorList>
            <person name="Liu L."/>
            <person name="Zhu W."/>
            <person name="Xia X."/>
            <person name="Xu B."/>
            <person name="Luo M."/>
            <person name="Wang G."/>
        </authorList>
    </citation>
    <scope>NUCLEOTIDE SEQUENCE [LARGE SCALE GENOMIC DNA]</scope>
    <source>
        <strain evidence="2 3">DF2</strain>
    </source>
</reference>
<dbReference type="RefSeq" id="WP_052052614.1">
    <property type="nucleotide sequence ID" value="NZ_AWTM01000001.1"/>
</dbReference>
<dbReference type="Proteomes" id="UP000029549">
    <property type="component" value="Unassembled WGS sequence"/>
</dbReference>
<sequence>MRRGKPRPPLRIWQWVVAVLLSISTLLGPAQIAWIDQRQAQQMAEQELLTHITLVQSVVRGGITLSAGSHIQRDMPEGAAEPAHEPAESGRSGAE</sequence>
<name>A0A0E3C454_9BURK</name>
<gene>
    <name evidence="2" type="ORF">P608_00220</name>
</gene>
<keyword evidence="3" id="KW-1185">Reference proteome</keyword>
<comment type="caution">
    <text evidence="2">The sequence shown here is derived from an EMBL/GenBank/DDBJ whole genome shotgun (WGS) entry which is preliminary data.</text>
</comment>
<feature type="compositionally biased region" description="Basic and acidic residues" evidence="1">
    <location>
        <begin position="71"/>
        <end position="95"/>
    </location>
</feature>
<organism evidence="2 3">
    <name type="scientific">Comamonas thiooxydans</name>
    <dbReference type="NCBI Taxonomy" id="363952"/>
    <lineage>
        <taxon>Bacteria</taxon>
        <taxon>Pseudomonadati</taxon>
        <taxon>Pseudomonadota</taxon>
        <taxon>Betaproteobacteria</taxon>
        <taxon>Burkholderiales</taxon>
        <taxon>Comamonadaceae</taxon>
        <taxon>Comamonas</taxon>
    </lineage>
</organism>
<protein>
    <submittedName>
        <fullName evidence="2">Uncharacterized protein</fullName>
    </submittedName>
</protein>
<dbReference type="EMBL" id="AWTP01000001">
    <property type="protein sequence ID" value="KGH22106.1"/>
    <property type="molecule type" value="Genomic_DNA"/>
</dbReference>
<evidence type="ECO:0000256" key="1">
    <source>
        <dbReference type="SAM" id="MobiDB-lite"/>
    </source>
</evidence>
<evidence type="ECO:0000313" key="3">
    <source>
        <dbReference type="Proteomes" id="UP000029549"/>
    </source>
</evidence>
<evidence type="ECO:0000313" key="2">
    <source>
        <dbReference type="EMBL" id="KGH22106.1"/>
    </source>
</evidence>
<dbReference type="AlphaFoldDB" id="A0A0E3C454"/>
<proteinExistence type="predicted"/>
<accession>A0A0E3C454</accession>
<feature type="region of interest" description="Disordered" evidence="1">
    <location>
        <begin position="69"/>
        <end position="95"/>
    </location>
</feature>